<proteinExistence type="predicted"/>
<dbReference type="Proteomes" id="UP000193077">
    <property type="component" value="Unassembled WGS sequence"/>
</dbReference>
<keyword evidence="2" id="KW-1185">Reference proteome</keyword>
<reference evidence="1 2" key="1">
    <citation type="submission" date="2017-03" db="EMBL/GenBank/DDBJ databases">
        <authorList>
            <person name="Afonso C.L."/>
            <person name="Miller P.J."/>
            <person name="Scott M.A."/>
            <person name="Spackman E."/>
            <person name="Goraichik I."/>
            <person name="Dimitrov K.M."/>
            <person name="Suarez D.L."/>
            <person name="Swayne D.E."/>
        </authorList>
    </citation>
    <scope>NUCLEOTIDE SEQUENCE [LARGE SCALE GENOMIC DNA]</scope>
    <source>
        <strain evidence="1 2">CECT 7639</strain>
    </source>
</reference>
<organism evidence="1 2">
    <name type="scientific">Falsiruegeria litorea R37</name>
    <dbReference type="NCBI Taxonomy" id="1200284"/>
    <lineage>
        <taxon>Bacteria</taxon>
        <taxon>Pseudomonadati</taxon>
        <taxon>Pseudomonadota</taxon>
        <taxon>Alphaproteobacteria</taxon>
        <taxon>Rhodobacterales</taxon>
        <taxon>Roseobacteraceae</taxon>
        <taxon>Falsiruegeria</taxon>
    </lineage>
</organism>
<accession>A0A1Y5SPQ8</accession>
<gene>
    <name evidence="1" type="ORF">TRL7639_02303</name>
</gene>
<sequence length="47" mass="5342">MSRAATKTTGFGDWSFRYTETSFDLRENFARSFGQVFLATISIRTGL</sequence>
<dbReference type="EMBL" id="FWFO01000001">
    <property type="protein sequence ID" value="SLN43811.1"/>
    <property type="molecule type" value="Genomic_DNA"/>
</dbReference>
<dbReference type="AlphaFoldDB" id="A0A1Y5SPQ8"/>
<evidence type="ECO:0000313" key="1">
    <source>
        <dbReference type="EMBL" id="SLN43811.1"/>
    </source>
</evidence>
<evidence type="ECO:0000313" key="2">
    <source>
        <dbReference type="Proteomes" id="UP000193077"/>
    </source>
</evidence>
<name>A0A1Y5SPQ8_9RHOB</name>
<protein>
    <submittedName>
        <fullName evidence="1">Uncharacterized protein</fullName>
    </submittedName>
</protein>